<keyword evidence="3 7" id="KW-0812">Transmembrane</keyword>
<keyword evidence="4 7" id="KW-0732">Signal</keyword>
<dbReference type="AlphaFoldDB" id="A0A060T776"/>
<dbReference type="InterPro" id="IPR007217">
    <property type="entry name" value="Per1-like"/>
</dbReference>
<protein>
    <recommendedName>
        <fullName evidence="7">Post-GPI attachment to proteins factor 3</fullName>
    </recommendedName>
</protein>
<feature type="transmembrane region" description="Helical" evidence="7">
    <location>
        <begin position="100"/>
        <end position="119"/>
    </location>
</feature>
<dbReference type="PANTHER" id="PTHR13148:SF0">
    <property type="entry name" value="POST-GPI ATTACHMENT TO PROTEINS FACTOR 3"/>
    <property type="match status" value="1"/>
</dbReference>
<keyword evidence="5 7" id="KW-1133">Transmembrane helix</keyword>
<evidence type="ECO:0000256" key="2">
    <source>
        <dbReference type="ARBA" id="ARBA00022502"/>
    </source>
</evidence>
<dbReference type="PANTHER" id="PTHR13148">
    <property type="entry name" value="PER1-RELATED"/>
    <property type="match status" value="1"/>
</dbReference>
<organism evidence="8">
    <name type="scientific">Blastobotrys adeninivorans</name>
    <name type="common">Yeast</name>
    <name type="synonym">Arxula adeninivorans</name>
    <dbReference type="NCBI Taxonomy" id="409370"/>
    <lineage>
        <taxon>Eukaryota</taxon>
        <taxon>Fungi</taxon>
        <taxon>Dikarya</taxon>
        <taxon>Ascomycota</taxon>
        <taxon>Saccharomycotina</taxon>
        <taxon>Dipodascomycetes</taxon>
        <taxon>Dipodascales</taxon>
        <taxon>Trichomonascaceae</taxon>
        <taxon>Blastobotrys</taxon>
    </lineage>
</organism>
<feature type="transmembrane region" description="Helical" evidence="7">
    <location>
        <begin position="300"/>
        <end position="318"/>
    </location>
</feature>
<dbReference type="GO" id="GO:0005789">
    <property type="term" value="C:endoplasmic reticulum membrane"/>
    <property type="evidence" value="ECO:0007669"/>
    <property type="project" value="UniProtKB-SubCell"/>
</dbReference>
<feature type="chain" id="PRO_5016477529" description="Post-GPI attachment to proteins factor 3" evidence="7">
    <location>
        <begin position="17"/>
        <end position="333"/>
    </location>
</feature>
<evidence type="ECO:0000256" key="1">
    <source>
        <dbReference type="ARBA" id="ARBA00004127"/>
    </source>
</evidence>
<dbReference type="PhylomeDB" id="A0A060T776"/>
<name>A0A060T776_BLAAD</name>
<feature type="transmembrane region" description="Helical" evidence="7">
    <location>
        <begin position="229"/>
        <end position="247"/>
    </location>
</feature>
<reference evidence="8" key="1">
    <citation type="submission" date="2014-02" db="EMBL/GenBank/DDBJ databases">
        <authorList>
            <person name="Genoscope - CEA"/>
        </authorList>
    </citation>
    <scope>NUCLEOTIDE SEQUENCE</scope>
    <source>
        <strain evidence="8">LS3</strain>
    </source>
</reference>
<keyword evidence="2 7" id="KW-0337">GPI-anchor biosynthesis</keyword>
<evidence type="ECO:0000256" key="7">
    <source>
        <dbReference type="RuleBase" id="RU365066"/>
    </source>
</evidence>
<gene>
    <name evidence="8" type="ORF">GNLVRS02_ARAD1C18920g</name>
</gene>
<feature type="transmembrane region" description="Helical" evidence="7">
    <location>
        <begin position="174"/>
        <end position="193"/>
    </location>
</feature>
<keyword evidence="6 7" id="KW-0472">Membrane</keyword>
<accession>A0A060T776</accession>
<comment type="similarity">
    <text evidence="7">Belongs to the PGAP3 family.</text>
</comment>
<dbReference type="EMBL" id="HG937693">
    <property type="protein sequence ID" value="CDP34717.1"/>
    <property type="molecule type" value="Genomic_DNA"/>
</dbReference>
<comment type="subcellular location">
    <subcellularLocation>
        <location evidence="1">Endomembrane system</location>
        <topology evidence="1">Multi-pass membrane protein</topology>
    </subcellularLocation>
    <subcellularLocation>
        <location evidence="7">Endoplasmic reticulum membrane</location>
        <topology evidence="7">Multi-pass membrane protein</topology>
    </subcellularLocation>
</comment>
<evidence type="ECO:0000256" key="6">
    <source>
        <dbReference type="ARBA" id="ARBA00023136"/>
    </source>
</evidence>
<feature type="transmembrane region" description="Helical" evidence="7">
    <location>
        <begin position="202"/>
        <end position="223"/>
    </location>
</feature>
<dbReference type="GO" id="GO:0006506">
    <property type="term" value="P:GPI anchor biosynthetic process"/>
    <property type="evidence" value="ECO:0007669"/>
    <property type="project" value="UniProtKB-KW"/>
</dbReference>
<feature type="signal peptide" evidence="7">
    <location>
        <begin position="1"/>
        <end position="16"/>
    </location>
</feature>
<evidence type="ECO:0000313" key="8">
    <source>
        <dbReference type="EMBL" id="CDP34717.1"/>
    </source>
</evidence>
<keyword evidence="7" id="KW-0256">Endoplasmic reticulum</keyword>
<dbReference type="Pfam" id="PF04080">
    <property type="entry name" value="Per1"/>
    <property type="match status" value="1"/>
</dbReference>
<proteinExistence type="inferred from homology"/>
<evidence type="ECO:0000256" key="3">
    <source>
        <dbReference type="ARBA" id="ARBA00022692"/>
    </source>
</evidence>
<evidence type="ECO:0000256" key="4">
    <source>
        <dbReference type="ARBA" id="ARBA00022729"/>
    </source>
</evidence>
<reference evidence="8" key="2">
    <citation type="submission" date="2014-06" db="EMBL/GenBank/DDBJ databases">
        <title>The complete genome of Blastobotrys (Arxula) adeninivorans LS3 - a yeast of biotechnological interest.</title>
        <authorList>
            <person name="Kunze G."/>
            <person name="Gaillardin C."/>
            <person name="Czernicka M."/>
            <person name="Durrens P."/>
            <person name="Martin T."/>
            <person name="Boer E."/>
            <person name="Gabaldon T."/>
            <person name="Cruz J."/>
            <person name="Talla E."/>
            <person name="Marck C."/>
            <person name="Goffeau A."/>
            <person name="Barbe V."/>
            <person name="Baret P."/>
            <person name="Baronian K."/>
            <person name="Beier S."/>
            <person name="Bleykasten C."/>
            <person name="Bode R."/>
            <person name="Casaregola S."/>
            <person name="Despons L."/>
            <person name="Fairhead C."/>
            <person name="Giersberg M."/>
            <person name="Gierski P."/>
            <person name="Hahnel U."/>
            <person name="Hartmann A."/>
            <person name="Jankowska D."/>
            <person name="Jubin C."/>
            <person name="Jung P."/>
            <person name="Lafontaine I."/>
            <person name="Leh-Louis V."/>
            <person name="Lemaire M."/>
            <person name="Marcet-Houben M."/>
            <person name="Mascher M."/>
            <person name="Morel G."/>
            <person name="Richard G.-F."/>
            <person name="Riechen J."/>
            <person name="Sacerdot C."/>
            <person name="Sarkar A."/>
            <person name="Savel G."/>
            <person name="Schacherer J."/>
            <person name="Sherman D."/>
            <person name="Straub M.-L."/>
            <person name="Stein N."/>
            <person name="Thierry A."/>
            <person name="Trautwein-Schult A."/>
            <person name="Westhof E."/>
            <person name="Worch S."/>
            <person name="Dujon B."/>
            <person name="Souciet J.-L."/>
            <person name="Wincker P."/>
            <person name="Scholz U."/>
            <person name="Neuveglise N."/>
        </authorList>
    </citation>
    <scope>NUCLEOTIDE SEQUENCE</scope>
    <source>
        <strain evidence="8">LS3</strain>
    </source>
</reference>
<comment type="function">
    <text evidence="7">Involved in the lipid remodeling steps of GPI-anchor maturation.</text>
</comment>
<sequence>MIRLLLVLGICSVALASAGDRLHEFRNCVQSCVDISCSSGMDAQVSLPLHLRLLFWTCDQNCDYTCQRVITHDRIQNGQPILQFHGKWPFLRMWGVQEPAAVVFSLANFVPHLLGFLMLRGDKLLHRHKHHYRDEKKPAIYKFYLGFAIVSMNAWIWSTVFHTRDFIVTERLDYFSAGLMILYGLYTVVIRVFRLDQASKRAILVLWSIVCAGVFIAHVGYLSLIRFSYSYNMMFGVCTGLLQNILWTYHSFSRYFSYPAHRRGQKLWTLSPFFIVLSIMAGMAFELLDFAPILDVFDAHSLWHAATIMPAFWWYNWMQRDLSHLHKREVKVD</sequence>
<evidence type="ECO:0000256" key="5">
    <source>
        <dbReference type="ARBA" id="ARBA00022989"/>
    </source>
</evidence>
<dbReference type="GO" id="GO:0016788">
    <property type="term" value="F:hydrolase activity, acting on ester bonds"/>
    <property type="evidence" value="ECO:0007669"/>
    <property type="project" value="TreeGrafter"/>
</dbReference>
<feature type="transmembrane region" description="Helical" evidence="7">
    <location>
        <begin position="267"/>
        <end position="288"/>
    </location>
</feature>
<feature type="transmembrane region" description="Helical" evidence="7">
    <location>
        <begin position="140"/>
        <end position="162"/>
    </location>
</feature>